<comment type="caution">
    <text evidence="3">The sequence shown here is derived from an EMBL/GenBank/DDBJ whole genome shotgun (WGS) entry which is preliminary data.</text>
</comment>
<gene>
    <name evidence="3" type="ORF">DS742_23425</name>
    <name evidence="2" type="ORF">LAD12857_08440</name>
</gene>
<dbReference type="EMBL" id="BRPJ01000015">
    <property type="protein sequence ID" value="GLB28921.1"/>
    <property type="molecule type" value="Genomic_DNA"/>
</dbReference>
<evidence type="ECO:0000313" key="5">
    <source>
        <dbReference type="Proteomes" id="UP001419084"/>
    </source>
</evidence>
<dbReference type="EMBL" id="QOHO01000083">
    <property type="protein sequence ID" value="RFZ76515.1"/>
    <property type="molecule type" value="Genomic_DNA"/>
</dbReference>
<evidence type="ECO:0000313" key="4">
    <source>
        <dbReference type="Proteomes" id="UP000260680"/>
    </source>
</evidence>
<sequence length="282" mass="32088">MIELKKEMFQNLILTLQAAKINTLFAMSVLERKADGKVFADDNTSPASFYLQHPYGMSLLYGENGNEAFYGELKPHLLNSDKCRKRAEWLQVYPAALYSKMETLLGDNLIKKGADEPYSDPSAAEADKVLEYQRINFTFRKEKYLAFRRSLPNELAEIVSMTEDIFNQLAGNVVPKYFWNSYCDFEKNGIGFTLLLKDRIPASTAFASCVIDRKLEIGIETGTEYRGLSFAARVCARLIDYCLENGLEPVWSCNSGNMGSRKLAGKLGFEECKRIPYYRLPF</sequence>
<name>A0A3E2N693_9FIRM</name>
<dbReference type="OrthoDB" id="2773476at2"/>
<evidence type="ECO:0000313" key="2">
    <source>
        <dbReference type="EMBL" id="GLB28921.1"/>
    </source>
</evidence>
<dbReference type="Gene3D" id="3.40.630.30">
    <property type="match status" value="1"/>
</dbReference>
<evidence type="ECO:0000259" key="1">
    <source>
        <dbReference type="PROSITE" id="PS51186"/>
    </source>
</evidence>
<dbReference type="InterPro" id="IPR027365">
    <property type="entry name" value="GNAT_acetyltra_YdfB-like"/>
</dbReference>
<proteinExistence type="predicted"/>
<organism evidence="3 4">
    <name type="scientific">Lacrimispora amygdalina</name>
    <dbReference type="NCBI Taxonomy" id="253257"/>
    <lineage>
        <taxon>Bacteria</taxon>
        <taxon>Bacillati</taxon>
        <taxon>Bacillota</taxon>
        <taxon>Clostridia</taxon>
        <taxon>Lachnospirales</taxon>
        <taxon>Lachnospiraceae</taxon>
        <taxon>Lacrimispora</taxon>
    </lineage>
</organism>
<dbReference type="PANTHER" id="PTHR31143:SF2">
    <property type="entry name" value="FR47-LIKE DOMAIN-CONTAINING PROTEIN-RELATED"/>
    <property type="match status" value="1"/>
</dbReference>
<reference evidence="2 5" key="2">
    <citation type="journal article" date="2024" name="Int. J. Syst. Evol. Microbiol.">
        <title>Lacrimispora brassicae sp. nov. isolated from fermented cabbage, and proposal of Clostridium indicum Gundawar et al. 2019 and Clostridium methoxybenzovorans Mechichi et al. 1999 as heterotypic synonyms of Lacrimispora amygdalina (Parshina et al. 2003) Haas and Blanchard 2020 and Lacrimispora indolis (McClung and McCoy 1957) Haas and Blanchard 2020, respectively.</title>
        <authorList>
            <person name="Kobayashi H."/>
            <person name="Tanizawa Y."/>
            <person name="Sakamoto M."/>
            <person name="Ohkuma M."/>
            <person name="Tohno M."/>
        </authorList>
    </citation>
    <scope>NUCLEOTIDE SEQUENCE [LARGE SCALE GENOMIC DNA]</scope>
    <source>
        <strain evidence="2 5">DSM 12857</strain>
    </source>
</reference>
<dbReference type="RefSeq" id="WP_117419382.1">
    <property type="nucleotide sequence ID" value="NZ_BRPJ01000015.1"/>
</dbReference>
<dbReference type="GO" id="GO:0016747">
    <property type="term" value="F:acyltransferase activity, transferring groups other than amino-acyl groups"/>
    <property type="evidence" value="ECO:0007669"/>
    <property type="project" value="InterPro"/>
</dbReference>
<dbReference type="SUPFAM" id="SSF55729">
    <property type="entry name" value="Acyl-CoA N-acyltransferases (Nat)"/>
    <property type="match status" value="1"/>
</dbReference>
<feature type="domain" description="N-acetyltransferase" evidence="1">
    <location>
        <begin position="145"/>
        <end position="282"/>
    </location>
</feature>
<evidence type="ECO:0000313" key="3">
    <source>
        <dbReference type="EMBL" id="RFZ76515.1"/>
    </source>
</evidence>
<dbReference type="InterPro" id="IPR016181">
    <property type="entry name" value="Acyl_CoA_acyltransferase"/>
</dbReference>
<dbReference type="PANTHER" id="PTHR31143">
    <property type="match status" value="1"/>
</dbReference>
<dbReference type="Pfam" id="PF12746">
    <property type="entry name" value="GNAT_acetyltran"/>
    <property type="match status" value="1"/>
</dbReference>
<keyword evidence="5" id="KW-1185">Reference proteome</keyword>
<dbReference type="InterPro" id="IPR000182">
    <property type="entry name" value="GNAT_dom"/>
</dbReference>
<dbReference type="AlphaFoldDB" id="A0A3E2N693"/>
<protein>
    <submittedName>
        <fullName evidence="3">GNAT family N-acetyltransferase</fullName>
    </submittedName>
</protein>
<dbReference type="PROSITE" id="PS51186">
    <property type="entry name" value="GNAT"/>
    <property type="match status" value="1"/>
</dbReference>
<dbReference type="Proteomes" id="UP001419084">
    <property type="component" value="Unassembled WGS sequence"/>
</dbReference>
<reference evidence="3 4" key="1">
    <citation type="submission" date="2018-07" db="EMBL/GenBank/DDBJ databases">
        <title>New species, Clostridium PI-S10-A1B.</title>
        <authorList>
            <person name="Krishna G."/>
            <person name="Summeta K."/>
            <person name="Shikha S."/>
            <person name="Prabhu P.B."/>
            <person name="Suresh K."/>
        </authorList>
    </citation>
    <scope>NUCLEOTIDE SEQUENCE [LARGE SCALE GENOMIC DNA]</scope>
    <source>
        <strain evidence="3 4">PI-S10-A1B</strain>
    </source>
</reference>
<accession>A0A3E2N693</accession>
<dbReference type="Proteomes" id="UP000260680">
    <property type="component" value="Unassembled WGS sequence"/>
</dbReference>